<dbReference type="Proteomes" id="UP000014062">
    <property type="component" value="Chromosome"/>
</dbReference>
<dbReference type="AlphaFoldDB" id="A0A7U9DN27"/>
<reference evidence="3" key="1">
    <citation type="journal article" date="2013" name="Genome Biol. Evol.">
        <title>The genome sequence of Streptomyces lividans 66 reveals a novel tRNA-dependent peptide biosynthetic system within a metal-related genomic island.</title>
        <authorList>
            <person name="Cruz-Morales P."/>
            <person name="Vijgenboom E."/>
            <person name="Iruegas-Bocardo F."/>
            <person name="Girard G."/>
            <person name="Yanez-Guerra L.A."/>
            <person name="Ramos-Aboites H.E."/>
            <person name="Pernodet J.L."/>
            <person name="Anne J."/>
            <person name="van Wezel G.P."/>
            <person name="Barona-Gomez F."/>
        </authorList>
    </citation>
    <scope>NUCLEOTIDE SEQUENCE [LARGE SCALE GENOMIC DNA]</scope>
    <source>
        <strain evidence="3">1326</strain>
    </source>
</reference>
<organism evidence="2 3">
    <name type="scientific">Streptomyces lividans 1326</name>
    <dbReference type="NCBI Taxonomy" id="1200984"/>
    <lineage>
        <taxon>Bacteria</taxon>
        <taxon>Bacillati</taxon>
        <taxon>Actinomycetota</taxon>
        <taxon>Actinomycetes</taxon>
        <taxon>Kitasatosporales</taxon>
        <taxon>Streptomycetaceae</taxon>
        <taxon>Streptomyces</taxon>
    </lineage>
</organism>
<accession>A0A7U9DN27</accession>
<evidence type="ECO:0000313" key="2">
    <source>
        <dbReference type="EMBL" id="EOY45962.1"/>
    </source>
</evidence>
<evidence type="ECO:0000313" key="3">
    <source>
        <dbReference type="Proteomes" id="UP000014062"/>
    </source>
</evidence>
<sequence length="37" mass="4217">MVGMRTSIIEGPRPRHHDRHAARPSDDDYTLICEEPG</sequence>
<gene>
    <name evidence="2" type="ORF">SLI_1245</name>
</gene>
<name>A0A7U9DN27_STRLI</name>
<evidence type="ECO:0000256" key="1">
    <source>
        <dbReference type="SAM" id="MobiDB-lite"/>
    </source>
</evidence>
<protein>
    <submittedName>
        <fullName evidence="2">Uncharacterized protein</fullName>
    </submittedName>
</protein>
<proteinExistence type="predicted"/>
<dbReference type="EMBL" id="CM001889">
    <property type="protein sequence ID" value="EOY45962.1"/>
    <property type="molecule type" value="Genomic_DNA"/>
</dbReference>
<feature type="region of interest" description="Disordered" evidence="1">
    <location>
        <begin position="1"/>
        <end position="37"/>
    </location>
</feature>